<dbReference type="OrthoDB" id="6191993at2"/>
<dbReference type="RefSeq" id="WP_133060402.1">
    <property type="nucleotide sequence ID" value="NZ_CBCSCN010000001.1"/>
</dbReference>
<dbReference type="AlphaFoldDB" id="A0A1X7AG89"/>
<evidence type="ECO:0000313" key="3">
    <source>
        <dbReference type="Proteomes" id="UP000196573"/>
    </source>
</evidence>
<feature type="chain" id="PRO_5012620516" description="Spore coat protein U domain-containing protein" evidence="1">
    <location>
        <begin position="24"/>
        <end position="337"/>
    </location>
</feature>
<sequence>MIIKITLRTLTLLMICLSWQAQADNDCRLSNIASCADDGTNWLKLKRLDDMPDVVWQGEPVVETEVPAANDGRRFCILAYAQSPFRYAQPYTLTFSGRFKDGQPMLVGPGRKEIPVSLKISGRTAYNAIDPEQKTIEEGRSIDVNPGAFNINCRQMEFNLEASVDRDDILAFGDEAVFTGRFTVHADSGLLSVSEDFEVSVDVKKVYQVSKLQDVILDQQDLSGSWYYEDMPFCVFALGGGSYKVNLQSSNTNNDFHLEGAPGSIIPYRISLKGDYDSQWSIFSASGDSEHPYFASPSSDCFQGTSALMRVEVQAADTSASAPGSYTDTVVVTIIPD</sequence>
<evidence type="ECO:0000313" key="2">
    <source>
        <dbReference type="EMBL" id="SMA39290.1"/>
    </source>
</evidence>
<dbReference type="EMBL" id="FWPT01000002">
    <property type="protein sequence ID" value="SMA39290.1"/>
    <property type="molecule type" value="Genomic_DNA"/>
</dbReference>
<proteinExistence type="predicted"/>
<organism evidence="2 3">
    <name type="scientific">Parendozoicomonas haliclonae</name>
    <dbReference type="NCBI Taxonomy" id="1960125"/>
    <lineage>
        <taxon>Bacteria</taxon>
        <taxon>Pseudomonadati</taxon>
        <taxon>Pseudomonadota</taxon>
        <taxon>Gammaproteobacteria</taxon>
        <taxon>Oceanospirillales</taxon>
        <taxon>Endozoicomonadaceae</taxon>
        <taxon>Parendozoicomonas</taxon>
    </lineage>
</organism>
<dbReference type="Proteomes" id="UP000196573">
    <property type="component" value="Unassembled WGS sequence"/>
</dbReference>
<keyword evidence="3" id="KW-1185">Reference proteome</keyword>
<keyword evidence="1" id="KW-0732">Signal</keyword>
<protein>
    <recommendedName>
        <fullName evidence="4">Spore coat protein U domain-containing protein</fullName>
    </recommendedName>
</protein>
<gene>
    <name evidence="2" type="ORF">EHSB41UT_01004</name>
</gene>
<reference evidence="2 3" key="1">
    <citation type="submission" date="2017-03" db="EMBL/GenBank/DDBJ databases">
        <authorList>
            <person name="Afonso C.L."/>
            <person name="Miller P.J."/>
            <person name="Scott M.A."/>
            <person name="Spackman E."/>
            <person name="Goraichik I."/>
            <person name="Dimitrov K.M."/>
            <person name="Suarez D.L."/>
            <person name="Swayne D.E."/>
        </authorList>
    </citation>
    <scope>NUCLEOTIDE SEQUENCE [LARGE SCALE GENOMIC DNA]</scope>
    <source>
        <strain evidence="2">SB41UT1</strain>
    </source>
</reference>
<accession>A0A1X7AG89</accession>
<evidence type="ECO:0008006" key="4">
    <source>
        <dbReference type="Google" id="ProtNLM"/>
    </source>
</evidence>
<evidence type="ECO:0000256" key="1">
    <source>
        <dbReference type="SAM" id="SignalP"/>
    </source>
</evidence>
<feature type="signal peptide" evidence="1">
    <location>
        <begin position="1"/>
        <end position="23"/>
    </location>
</feature>
<name>A0A1X7AG89_9GAMM</name>